<dbReference type="InterPro" id="IPR003661">
    <property type="entry name" value="HisK_dim/P_dom"/>
</dbReference>
<feature type="domain" description="Histidine kinase" evidence="10">
    <location>
        <begin position="204"/>
        <end position="406"/>
    </location>
</feature>
<evidence type="ECO:0000313" key="12">
    <source>
        <dbReference type="Proteomes" id="UP001597013"/>
    </source>
</evidence>
<keyword evidence="12" id="KW-1185">Reference proteome</keyword>
<feature type="transmembrane region" description="Helical" evidence="9">
    <location>
        <begin position="12"/>
        <end position="33"/>
    </location>
</feature>
<comment type="caution">
    <text evidence="11">The sequence shown here is derived from an EMBL/GenBank/DDBJ whole genome shotgun (WGS) entry which is preliminary data.</text>
</comment>
<dbReference type="RefSeq" id="WP_386129203.1">
    <property type="nucleotide sequence ID" value="NZ_JBHTJL010000009.1"/>
</dbReference>
<dbReference type="Pfam" id="PF00512">
    <property type="entry name" value="HisKA"/>
    <property type="match status" value="1"/>
</dbReference>
<gene>
    <name evidence="11" type="ORF">ACFQ1Q_06625</name>
</gene>
<dbReference type="InterPro" id="IPR036097">
    <property type="entry name" value="HisK_dim/P_sf"/>
</dbReference>
<evidence type="ECO:0000256" key="6">
    <source>
        <dbReference type="ARBA" id="ARBA00022777"/>
    </source>
</evidence>
<keyword evidence="9" id="KW-1133">Transmembrane helix</keyword>
<organism evidence="11 12">
    <name type="scientific">Winogradskyella litorisediminis</name>
    <dbReference type="NCBI Taxonomy" id="1156618"/>
    <lineage>
        <taxon>Bacteria</taxon>
        <taxon>Pseudomonadati</taxon>
        <taxon>Bacteroidota</taxon>
        <taxon>Flavobacteriia</taxon>
        <taxon>Flavobacteriales</taxon>
        <taxon>Flavobacteriaceae</taxon>
        <taxon>Winogradskyella</taxon>
    </lineage>
</organism>
<keyword evidence="5" id="KW-0547">Nucleotide-binding</keyword>
<comment type="catalytic activity">
    <reaction evidence="1">
        <text>ATP + protein L-histidine = ADP + protein N-phospho-L-histidine.</text>
        <dbReference type="EC" id="2.7.13.3"/>
    </reaction>
</comment>
<dbReference type="SMART" id="SM00387">
    <property type="entry name" value="HATPase_c"/>
    <property type="match status" value="1"/>
</dbReference>
<evidence type="ECO:0000259" key="10">
    <source>
        <dbReference type="PROSITE" id="PS50109"/>
    </source>
</evidence>
<evidence type="ECO:0000256" key="5">
    <source>
        <dbReference type="ARBA" id="ARBA00022741"/>
    </source>
</evidence>
<sequence length="406" mass="46933">MRLFRNRNVIRWIIIISSFVIVSLILWNTYVFFQHFNAEEQNKMKSWTVAYEEFSKAIDINNLDENIEINEVAQHIVYDTTITTPMLLTNLKDSVILHRNIYGRPHLSEKNSLAQQFNDSIDDDFVKKNKLKLIQRFQNENPPLVIESQGLKLYYGNSPLLNNLKYYPLALLLIIFLFSAVVYFFYKSSKTAEQNKLWTGMAKETAHQIGTPLSSLVGWTEILKTEDVNPDYIMEMEKDVDRLKTITERFSKIGSIPELEIADIVLETKNSFAYLQSRSSKLIEFYTEIPNKIINVNLNPQLFSWTIENLVKNAIDAMKGRGTLHLSLIENEKEVLILIKDSGKGIPKNRWQTVFQPGFTTKKRGWGLGLSLAKRIIEDYHKGKIRVVKSEIGKGTTFQVSLKKIS</sequence>
<dbReference type="GO" id="GO:0016301">
    <property type="term" value="F:kinase activity"/>
    <property type="evidence" value="ECO:0007669"/>
    <property type="project" value="UniProtKB-KW"/>
</dbReference>
<dbReference type="InterPro" id="IPR004358">
    <property type="entry name" value="Sig_transdc_His_kin-like_C"/>
</dbReference>
<dbReference type="Proteomes" id="UP001597013">
    <property type="component" value="Unassembled WGS sequence"/>
</dbReference>
<evidence type="ECO:0000256" key="4">
    <source>
        <dbReference type="ARBA" id="ARBA00022679"/>
    </source>
</evidence>
<evidence type="ECO:0000256" key="9">
    <source>
        <dbReference type="SAM" id="Phobius"/>
    </source>
</evidence>
<evidence type="ECO:0000256" key="2">
    <source>
        <dbReference type="ARBA" id="ARBA00012438"/>
    </source>
</evidence>
<dbReference type="PANTHER" id="PTHR43065">
    <property type="entry name" value="SENSOR HISTIDINE KINASE"/>
    <property type="match status" value="1"/>
</dbReference>
<keyword evidence="8" id="KW-0902">Two-component regulatory system</keyword>
<evidence type="ECO:0000256" key="3">
    <source>
        <dbReference type="ARBA" id="ARBA00022553"/>
    </source>
</evidence>
<feature type="transmembrane region" description="Helical" evidence="9">
    <location>
        <begin position="166"/>
        <end position="186"/>
    </location>
</feature>
<name>A0ABW3N8R2_9FLAO</name>
<evidence type="ECO:0000256" key="8">
    <source>
        <dbReference type="ARBA" id="ARBA00023012"/>
    </source>
</evidence>
<keyword evidence="7" id="KW-0067">ATP-binding</keyword>
<keyword evidence="3" id="KW-0597">Phosphoprotein</keyword>
<evidence type="ECO:0000313" key="11">
    <source>
        <dbReference type="EMBL" id="MFD1062916.1"/>
    </source>
</evidence>
<accession>A0ABW3N8R2</accession>
<keyword evidence="9" id="KW-0472">Membrane</keyword>
<dbReference type="PANTHER" id="PTHR43065:SF46">
    <property type="entry name" value="C4-DICARBOXYLATE TRANSPORT SENSOR PROTEIN DCTB"/>
    <property type="match status" value="1"/>
</dbReference>
<dbReference type="Gene3D" id="3.30.565.10">
    <property type="entry name" value="Histidine kinase-like ATPase, C-terminal domain"/>
    <property type="match status" value="1"/>
</dbReference>
<dbReference type="InterPro" id="IPR036890">
    <property type="entry name" value="HATPase_C_sf"/>
</dbReference>
<dbReference type="EMBL" id="JBHTJL010000009">
    <property type="protein sequence ID" value="MFD1062916.1"/>
    <property type="molecule type" value="Genomic_DNA"/>
</dbReference>
<protein>
    <recommendedName>
        <fullName evidence="2">histidine kinase</fullName>
        <ecNumber evidence="2">2.7.13.3</ecNumber>
    </recommendedName>
</protein>
<evidence type="ECO:0000256" key="7">
    <source>
        <dbReference type="ARBA" id="ARBA00022840"/>
    </source>
</evidence>
<evidence type="ECO:0000256" key="1">
    <source>
        <dbReference type="ARBA" id="ARBA00000085"/>
    </source>
</evidence>
<reference evidence="12" key="1">
    <citation type="journal article" date="2019" name="Int. J. Syst. Evol. Microbiol.">
        <title>The Global Catalogue of Microorganisms (GCM) 10K type strain sequencing project: providing services to taxonomists for standard genome sequencing and annotation.</title>
        <authorList>
            <consortium name="The Broad Institute Genomics Platform"/>
            <consortium name="The Broad Institute Genome Sequencing Center for Infectious Disease"/>
            <person name="Wu L."/>
            <person name="Ma J."/>
        </authorList>
    </citation>
    <scope>NUCLEOTIDE SEQUENCE [LARGE SCALE GENOMIC DNA]</scope>
    <source>
        <strain evidence="12">CCUG 62215</strain>
    </source>
</reference>
<dbReference type="PRINTS" id="PR00344">
    <property type="entry name" value="BCTRLSENSOR"/>
</dbReference>
<dbReference type="SUPFAM" id="SSF47384">
    <property type="entry name" value="Homodimeric domain of signal transducing histidine kinase"/>
    <property type="match status" value="1"/>
</dbReference>
<dbReference type="InterPro" id="IPR005467">
    <property type="entry name" value="His_kinase_dom"/>
</dbReference>
<keyword evidence="4" id="KW-0808">Transferase</keyword>
<dbReference type="SUPFAM" id="SSF55874">
    <property type="entry name" value="ATPase domain of HSP90 chaperone/DNA topoisomerase II/histidine kinase"/>
    <property type="match status" value="1"/>
</dbReference>
<dbReference type="EC" id="2.7.13.3" evidence="2"/>
<dbReference type="InterPro" id="IPR003594">
    <property type="entry name" value="HATPase_dom"/>
</dbReference>
<dbReference type="Pfam" id="PF02518">
    <property type="entry name" value="HATPase_c"/>
    <property type="match status" value="1"/>
</dbReference>
<keyword evidence="9" id="KW-0812">Transmembrane</keyword>
<proteinExistence type="predicted"/>
<dbReference type="CDD" id="cd00082">
    <property type="entry name" value="HisKA"/>
    <property type="match status" value="1"/>
</dbReference>
<dbReference type="Gene3D" id="1.10.287.130">
    <property type="match status" value="1"/>
</dbReference>
<dbReference type="PROSITE" id="PS50109">
    <property type="entry name" value="HIS_KIN"/>
    <property type="match status" value="1"/>
</dbReference>
<keyword evidence="6 11" id="KW-0418">Kinase</keyword>
<dbReference type="CDD" id="cd00075">
    <property type="entry name" value="HATPase"/>
    <property type="match status" value="1"/>
</dbReference>